<organism evidence="2 3">
    <name type="scientific">Streptomyces ramulosus</name>
    <dbReference type="NCBI Taxonomy" id="47762"/>
    <lineage>
        <taxon>Bacteria</taxon>
        <taxon>Bacillati</taxon>
        <taxon>Actinomycetota</taxon>
        <taxon>Actinomycetes</taxon>
        <taxon>Kitasatosporales</taxon>
        <taxon>Streptomycetaceae</taxon>
        <taxon>Streptomyces</taxon>
    </lineage>
</organism>
<keyword evidence="3" id="KW-1185">Reference proteome</keyword>
<dbReference type="EMBL" id="JBHSPW010000004">
    <property type="protein sequence ID" value="MFC5893550.1"/>
    <property type="molecule type" value="Genomic_DNA"/>
</dbReference>
<evidence type="ECO:0000313" key="3">
    <source>
        <dbReference type="Proteomes" id="UP001596241"/>
    </source>
</evidence>
<dbReference type="EC" id="3.4.-.-" evidence="2"/>
<dbReference type="Proteomes" id="UP001596241">
    <property type="component" value="Unassembled WGS sequence"/>
</dbReference>
<feature type="compositionally biased region" description="Low complexity" evidence="1">
    <location>
        <begin position="176"/>
        <end position="185"/>
    </location>
</feature>
<name>A0ABW1FH29_9ACTN</name>
<evidence type="ECO:0000256" key="1">
    <source>
        <dbReference type="SAM" id="MobiDB-lite"/>
    </source>
</evidence>
<feature type="region of interest" description="Disordered" evidence="1">
    <location>
        <begin position="156"/>
        <end position="189"/>
    </location>
</feature>
<dbReference type="InterPro" id="IPR029058">
    <property type="entry name" value="AB_hydrolase_fold"/>
</dbReference>
<keyword evidence="2" id="KW-0378">Hydrolase</keyword>
<comment type="caution">
    <text evidence="2">The sequence shown here is derived from an EMBL/GenBank/DDBJ whole genome shotgun (WGS) entry which is preliminary data.</text>
</comment>
<sequence>MAQQALPERDARLGKPLGASGDEGARATLRRGGAGRSGRSVSGVALLLPDGSPGGTGRPSPLPALAVRPLAGRLARAGRAEGLTAHVVRYRRRGWNGGAADPARDAAWAVAEVVRRYGDVPVCLVGAGMGARAALHAAGHPAVGAVLGLAPWFPEPGADGGRPEAADDAGPGGAAASGPQASADGPARHAADPVKQLVGRHVLLVHGTNDRRTDPELSYRYAERAKKINRDTCRFEVHSDGHALLQHRSEVHALAVDFLLGALFAQDFARPVQDAMAAPPPLGLRMPLAAGFGASLRR</sequence>
<accession>A0ABW1FH29</accession>
<gene>
    <name evidence="2" type="ORF">ACFP3M_12045</name>
</gene>
<dbReference type="Gene3D" id="3.40.50.1820">
    <property type="entry name" value="alpha/beta hydrolase"/>
    <property type="match status" value="1"/>
</dbReference>
<dbReference type="GO" id="GO:0016787">
    <property type="term" value="F:hydrolase activity"/>
    <property type="evidence" value="ECO:0007669"/>
    <property type="project" value="UniProtKB-KW"/>
</dbReference>
<dbReference type="SUPFAM" id="SSF53474">
    <property type="entry name" value="alpha/beta-Hydrolases"/>
    <property type="match status" value="1"/>
</dbReference>
<dbReference type="RefSeq" id="WP_345090028.1">
    <property type="nucleotide sequence ID" value="NZ_BAAAWG010000017.1"/>
</dbReference>
<feature type="compositionally biased region" description="Low complexity" evidence="1">
    <location>
        <begin position="26"/>
        <end position="46"/>
    </location>
</feature>
<feature type="region of interest" description="Disordered" evidence="1">
    <location>
        <begin position="1"/>
        <end position="61"/>
    </location>
</feature>
<protein>
    <submittedName>
        <fullName evidence="2">Alpha/beta hydrolase family protein</fullName>
        <ecNumber evidence="2">3.4.-.-</ecNumber>
    </submittedName>
</protein>
<reference evidence="3" key="1">
    <citation type="journal article" date="2019" name="Int. J. Syst. Evol. Microbiol.">
        <title>The Global Catalogue of Microorganisms (GCM) 10K type strain sequencing project: providing services to taxonomists for standard genome sequencing and annotation.</title>
        <authorList>
            <consortium name="The Broad Institute Genomics Platform"/>
            <consortium name="The Broad Institute Genome Sequencing Center for Infectious Disease"/>
            <person name="Wu L."/>
            <person name="Ma J."/>
        </authorList>
    </citation>
    <scope>NUCLEOTIDE SEQUENCE [LARGE SCALE GENOMIC DNA]</scope>
    <source>
        <strain evidence="3">CGMCC 1.15809</strain>
    </source>
</reference>
<proteinExistence type="predicted"/>
<evidence type="ECO:0000313" key="2">
    <source>
        <dbReference type="EMBL" id="MFC5893550.1"/>
    </source>
</evidence>